<dbReference type="RefSeq" id="XP_022236243.1">
    <property type="nucleotide sequence ID" value="XM_022380535.1"/>
</dbReference>
<dbReference type="RefSeq" id="XP_022236242.1">
    <property type="nucleotide sequence ID" value="XM_022380534.1"/>
</dbReference>
<evidence type="ECO:0000313" key="4">
    <source>
        <dbReference type="RefSeq" id="XP_022236244.1"/>
    </source>
</evidence>
<evidence type="ECO:0000313" key="1">
    <source>
        <dbReference type="Proteomes" id="UP000694941"/>
    </source>
</evidence>
<accession>A0ABM1RXZ0</accession>
<evidence type="ECO:0000313" key="3">
    <source>
        <dbReference type="RefSeq" id="XP_022236243.1"/>
    </source>
</evidence>
<dbReference type="Proteomes" id="UP000694941">
    <property type="component" value="Unplaced"/>
</dbReference>
<organism evidence="1 5">
    <name type="scientific">Limulus polyphemus</name>
    <name type="common">Atlantic horseshoe crab</name>
    <dbReference type="NCBI Taxonomy" id="6850"/>
    <lineage>
        <taxon>Eukaryota</taxon>
        <taxon>Metazoa</taxon>
        <taxon>Ecdysozoa</taxon>
        <taxon>Arthropoda</taxon>
        <taxon>Chelicerata</taxon>
        <taxon>Merostomata</taxon>
        <taxon>Xiphosura</taxon>
        <taxon>Limulidae</taxon>
        <taxon>Limulus</taxon>
    </lineage>
</organism>
<dbReference type="GeneID" id="111083835"/>
<name>A0ABM1RXZ0_LIMPO</name>
<dbReference type="RefSeq" id="XP_022236244.1">
    <property type="nucleotide sequence ID" value="XM_022380536.1"/>
</dbReference>
<sequence length="233" mass="27031">MFRGMKINRSVSLVHALLQRRCFTDSCSFTRNNGCFNFSCVKILSLEPCFHVSSLHLHTTSVVAGPKATLLKNFIKNKELRKLYRCTNTCVQWPESSTYVCKKPWYVQESPFLRFVTYPVLLSLRKISNSAVLFKKKMKKENIVIKEEEEDDRDEQVEQLLKELDEDSLARRKYRVPGLGYNVFVIQPNVKWGPKKKINTTAELQLDEAVGLIHTLPGWKVVKKVPVHFSKCY</sequence>
<dbReference type="RefSeq" id="XP_022236245.1">
    <property type="nucleotide sequence ID" value="XM_022380537.1"/>
</dbReference>
<keyword evidence="1" id="KW-1185">Reference proteome</keyword>
<evidence type="ECO:0000313" key="2">
    <source>
        <dbReference type="RefSeq" id="XP_022236242.1"/>
    </source>
</evidence>
<gene>
    <name evidence="2 3 4 5" type="primary">LOC111083835</name>
</gene>
<protein>
    <submittedName>
        <fullName evidence="2 3">Uncharacterized protein LOC111083835</fullName>
    </submittedName>
</protein>
<reference evidence="2 3" key="1">
    <citation type="submission" date="2025-05" db="UniProtKB">
        <authorList>
            <consortium name="RefSeq"/>
        </authorList>
    </citation>
    <scope>IDENTIFICATION</scope>
    <source>
        <tissue evidence="2 3">Muscle</tissue>
    </source>
</reference>
<proteinExistence type="predicted"/>
<evidence type="ECO:0000313" key="5">
    <source>
        <dbReference type="RefSeq" id="XP_022236245.1"/>
    </source>
</evidence>